<dbReference type="Pfam" id="PF04299">
    <property type="entry name" value="FMN_bind_2"/>
    <property type="match status" value="1"/>
</dbReference>
<dbReference type="SUPFAM" id="SSF50475">
    <property type="entry name" value="FMN-binding split barrel"/>
    <property type="match status" value="1"/>
</dbReference>
<dbReference type="EMBL" id="JQFZ01000089">
    <property type="protein sequence ID" value="KGO59770.1"/>
    <property type="molecule type" value="Genomic_DNA"/>
</dbReference>
<dbReference type="VEuPathDB" id="FungiDB:PEXP_038820"/>
<dbReference type="Gene3D" id="2.30.110.10">
    <property type="entry name" value="Electron Transport, Fmn-binding Protein, Chain A"/>
    <property type="match status" value="1"/>
</dbReference>
<keyword evidence="2" id="KW-1185">Reference proteome</keyword>
<name>A0A0A2K5X4_PENEN</name>
<gene>
    <name evidence="1" type="ORF">PEX2_053480</name>
</gene>
<dbReference type="GeneID" id="27678041"/>
<dbReference type="InterPro" id="IPR012349">
    <property type="entry name" value="Split_barrel_FMN-bd"/>
</dbReference>
<proteinExistence type="predicted"/>
<dbReference type="InterPro" id="IPR007396">
    <property type="entry name" value="TR_PAI2-type"/>
</dbReference>
<protein>
    <submittedName>
        <fullName evidence="1">FMN-binding split barrel-like protein</fullName>
    </submittedName>
</protein>
<comment type="caution">
    <text evidence="1">The sequence shown here is derived from an EMBL/GenBank/DDBJ whole genome shotgun (WGS) entry which is preliminary data.</text>
</comment>
<accession>A0A0A2K5X4</accession>
<dbReference type="PANTHER" id="PTHR35802">
    <property type="entry name" value="PROTEASE SYNTHASE AND SPORULATION PROTEIN PAI 2"/>
    <property type="match status" value="1"/>
</dbReference>
<dbReference type="AlphaFoldDB" id="A0A0A2K5X4"/>
<evidence type="ECO:0000313" key="2">
    <source>
        <dbReference type="Proteomes" id="UP000030143"/>
    </source>
</evidence>
<dbReference type="Proteomes" id="UP000030143">
    <property type="component" value="Unassembled WGS sequence"/>
</dbReference>
<dbReference type="HOGENOM" id="CLU_065853_1_0_1"/>
<dbReference type="PANTHER" id="PTHR35802:SF1">
    <property type="entry name" value="PROTEASE SYNTHASE AND SPORULATION PROTEIN PAI 2"/>
    <property type="match status" value="1"/>
</dbReference>
<sequence>MIEILSKSPESQYLEEEVLVVFTGPVHHYVTPKFYKATKPSTGKVVPTWNYEAVQVYGRAKIYIDTKSTEFGEYLNKQLSDLSSHAENSHLRLGLDHEGRPWRVSDAPTSYIELLKKNLVGIEIEITSLAGRFKMSQEKGLGDRNGVIDGFRQMGSSTGIELSELTTRRAAQYDLDKQAKKMERS</sequence>
<reference evidence="1 2" key="1">
    <citation type="journal article" date="2015" name="Mol. Plant Microbe Interact.">
        <title>Genome, transcriptome, and functional analyses of Penicillium expansum provide new insights into secondary metabolism and pathogenicity.</title>
        <authorList>
            <person name="Ballester A.R."/>
            <person name="Marcet-Houben M."/>
            <person name="Levin E."/>
            <person name="Sela N."/>
            <person name="Selma-Lazaro C."/>
            <person name="Carmona L."/>
            <person name="Wisniewski M."/>
            <person name="Droby S."/>
            <person name="Gonzalez-Candelas L."/>
            <person name="Gabaldon T."/>
        </authorList>
    </citation>
    <scope>NUCLEOTIDE SEQUENCE [LARGE SCALE GENOMIC DNA]</scope>
    <source>
        <strain evidence="1 2">MD-8</strain>
    </source>
</reference>
<evidence type="ECO:0000313" key="1">
    <source>
        <dbReference type="EMBL" id="KGO59770.1"/>
    </source>
</evidence>
<dbReference type="RefSeq" id="XP_016600873.1">
    <property type="nucleotide sequence ID" value="XM_016742622.1"/>
</dbReference>
<organism evidence="1 2">
    <name type="scientific">Penicillium expansum</name>
    <name type="common">Blue mold rot fungus</name>
    <dbReference type="NCBI Taxonomy" id="27334"/>
    <lineage>
        <taxon>Eukaryota</taxon>
        <taxon>Fungi</taxon>
        <taxon>Dikarya</taxon>
        <taxon>Ascomycota</taxon>
        <taxon>Pezizomycotina</taxon>
        <taxon>Eurotiomycetes</taxon>
        <taxon>Eurotiomycetidae</taxon>
        <taxon>Eurotiales</taxon>
        <taxon>Aspergillaceae</taxon>
        <taxon>Penicillium</taxon>
    </lineage>
</organism>